<sequence>MSVTTENPAVPAVPPTEIADRIHGFVRARFPQVEIAPNQDIFAMGFINSLFAMELVMFIEKTFGRSVPNDELRIDNFRTVEAMAGLVGRLRLAVSDS</sequence>
<protein>
    <submittedName>
        <fullName evidence="2">Acyl carrier protein</fullName>
    </submittedName>
</protein>
<evidence type="ECO:0000313" key="3">
    <source>
        <dbReference type="Proteomes" id="UP000538929"/>
    </source>
</evidence>
<dbReference type="Gene3D" id="1.10.1200.10">
    <property type="entry name" value="ACP-like"/>
    <property type="match status" value="1"/>
</dbReference>
<feature type="domain" description="Carrier" evidence="1">
    <location>
        <begin position="13"/>
        <end position="91"/>
    </location>
</feature>
<dbReference type="SUPFAM" id="SSF47336">
    <property type="entry name" value="ACP-like"/>
    <property type="match status" value="1"/>
</dbReference>
<dbReference type="Pfam" id="PF00550">
    <property type="entry name" value="PP-binding"/>
    <property type="match status" value="1"/>
</dbReference>
<dbReference type="InterPro" id="IPR009081">
    <property type="entry name" value="PP-bd_ACP"/>
</dbReference>
<dbReference type="EMBL" id="VKHT01000415">
    <property type="protein sequence ID" value="MBB0245177.1"/>
    <property type="molecule type" value="Genomic_DNA"/>
</dbReference>
<dbReference type="RefSeq" id="WP_182606699.1">
    <property type="nucleotide sequence ID" value="NZ_VKHT01000415.1"/>
</dbReference>
<organism evidence="2 3">
    <name type="scientific">Streptomyces alkaliphilus</name>
    <dbReference type="NCBI Taxonomy" id="1472722"/>
    <lineage>
        <taxon>Bacteria</taxon>
        <taxon>Bacillati</taxon>
        <taxon>Actinomycetota</taxon>
        <taxon>Actinomycetes</taxon>
        <taxon>Kitasatosporales</taxon>
        <taxon>Streptomycetaceae</taxon>
        <taxon>Streptomyces</taxon>
    </lineage>
</organism>
<dbReference type="PROSITE" id="PS50075">
    <property type="entry name" value="CARRIER"/>
    <property type="match status" value="1"/>
</dbReference>
<proteinExistence type="predicted"/>
<gene>
    <name evidence="2" type="ORF">FNQ90_13940</name>
</gene>
<dbReference type="Proteomes" id="UP000538929">
    <property type="component" value="Unassembled WGS sequence"/>
</dbReference>
<keyword evidence="3" id="KW-1185">Reference proteome</keyword>
<name>A0A7W3TED9_9ACTN</name>
<accession>A0A7W3TED9</accession>
<evidence type="ECO:0000259" key="1">
    <source>
        <dbReference type="PROSITE" id="PS50075"/>
    </source>
</evidence>
<evidence type="ECO:0000313" key="2">
    <source>
        <dbReference type="EMBL" id="MBB0245177.1"/>
    </source>
</evidence>
<dbReference type="AlphaFoldDB" id="A0A7W3TED9"/>
<reference evidence="3" key="1">
    <citation type="submission" date="2019-10" db="EMBL/GenBank/DDBJ databases">
        <title>Streptomyces sp. nov., a novel actinobacterium isolated from alkaline environment.</title>
        <authorList>
            <person name="Golinska P."/>
        </authorList>
    </citation>
    <scope>NUCLEOTIDE SEQUENCE [LARGE SCALE GENOMIC DNA]</scope>
    <source>
        <strain evidence="3">DSM 42118</strain>
    </source>
</reference>
<dbReference type="InterPro" id="IPR036736">
    <property type="entry name" value="ACP-like_sf"/>
</dbReference>
<comment type="caution">
    <text evidence="2">The sequence shown here is derived from an EMBL/GenBank/DDBJ whole genome shotgun (WGS) entry which is preliminary data.</text>
</comment>